<dbReference type="SUPFAM" id="SSF56784">
    <property type="entry name" value="HAD-like"/>
    <property type="match status" value="1"/>
</dbReference>
<dbReference type="Proteomes" id="UP000199451">
    <property type="component" value="Unassembled WGS sequence"/>
</dbReference>
<organism evidence="1 2">
    <name type="scientific">Halogranum gelatinilyticum</name>
    <dbReference type="NCBI Taxonomy" id="660521"/>
    <lineage>
        <taxon>Archaea</taxon>
        <taxon>Methanobacteriati</taxon>
        <taxon>Methanobacteriota</taxon>
        <taxon>Stenosarchaea group</taxon>
        <taxon>Halobacteria</taxon>
        <taxon>Halobacteriales</taxon>
        <taxon>Haloferacaceae</taxon>
    </lineage>
</organism>
<evidence type="ECO:0000313" key="2">
    <source>
        <dbReference type="Proteomes" id="UP000199451"/>
    </source>
</evidence>
<dbReference type="InterPro" id="IPR036412">
    <property type="entry name" value="HAD-like_sf"/>
</dbReference>
<dbReference type="PANTHER" id="PTHR19288:SF46">
    <property type="entry name" value="HALOACID DEHALOGENASE-LIKE HYDROLASE DOMAIN-CONTAINING PROTEIN 2"/>
    <property type="match status" value="1"/>
</dbReference>
<evidence type="ECO:0000313" key="1">
    <source>
        <dbReference type="EMBL" id="SDN27664.1"/>
    </source>
</evidence>
<dbReference type="InterPro" id="IPR023214">
    <property type="entry name" value="HAD_sf"/>
</dbReference>
<dbReference type="AlphaFoldDB" id="A0A1H0A327"/>
<dbReference type="STRING" id="660521.SAMN04487949_3805"/>
<protein>
    <submittedName>
        <fullName evidence="1">4-nitrophenyl phosphatase</fullName>
    </submittedName>
</protein>
<reference evidence="2" key="1">
    <citation type="submission" date="2016-10" db="EMBL/GenBank/DDBJ databases">
        <authorList>
            <person name="Varghese N."/>
            <person name="Submissions S."/>
        </authorList>
    </citation>
    <scope>NUCLEOTIDE SEQUENCE [LARGE SCALE GENOMIC DNA]</scope>
    <source>
        <strain evidence="2">CGMCC 1.10119</strain>
    </source>
</reference>
<dbReference type="EMBL" id="FNHL01000009">
    <property type="protein sequence ID" value="SDN27664.1"/>
    <property type="molecule type" value="Genomic_DNA"/>
</dbReference>
<proteinExistence type="predicted"/>
<dbReference type="InterPro" id="IPR006357">
    <property type="entry name" value="HAD-SF_hydro_IIA"/>
</dbReference>
<dbReference type="Pfam" id="PF13242">
    <property type="entry name" value="Hydrolase_like"/>
    <property type="match status" value="1"/>
</dbReference>
<dbReference type="Pfam" id="PF13344">
    <property type="entry name" value="Hydrolase_6"/>
    <property type="match status" value="1"/>
</dbReference>
<sequence>MSYRGVILDVDGTVVRGDTQLPGAADALDSLADAGLRRLFLSNNPTKPPAAYVDRFERAGLAVDADEVMTSGTVTVEYLREFHARDDLFLVGESGFRTQLDDADLSVVDDPDAAEAVVVSIDRDFHYDQLTRAHRALDGGVTFLGTDPDVTIPTDQGLIPGSGAIIRAVAGVVGRDPDRVLGKPDEYARELALDFLGVDPADCLVVGDRLDTDIALGASAGMTTVLVRTGVTDEAALANSAIEPDYVLDSIAAIDRVLDGDD</sequence>
<dbReference type="PANTHER" id="PTHR19288">
    <property type="entry name" value="4-NITROPHENYLPHOSPHATASE-RELATED"/>
    <property type="match status" value="1"/>
</dbReference>
<name>A0A1H0A327_9EURY</name>
<dbReference type="OrthoDB" id="25155at2157"/>
<dbReference type="RefSeq" id="WP_089700113.1">
    <property type="nucleotide sequence ID" value="NZ_FNHL01000009.1"/>
</dbReference>
<gene>
    <name evidence="1" type="ORF">SAMN04487949_3805</name>
</gene>
<accession>A0A1H0A327</accession>
<dbReference type="GO" id="GO:0016791">
    <property type="term" value="F:phosphatase activity"/>
    <property type="evidence" value="ECO:0007669"/>
    <property type="project" value="TreeGrafter"/>
</dbReference>
<dbReference type="Gene3D" id="3.40.50.1000">
    <property type="entry name" value="HAD superfamily/HAD-like"/>
    <property type="match status" value="2"/>
</dbReference>
<keyword evidence="2" id="KW-1185">Reference proteome</keyword>
<dbReference type="GO" id="GO:0005737">
    <property type="term" value="C:cytoplasm"/>
    <property type="evidence" value="ECO:0007669"/>
    <property type="project" value="TreeGrafter"/>
</dbReference>
<dbReference type="PIRSF" id="PIRSF000915">
    <property type="entry name" value="PGP-type_phosphatase"/>
    <property type="match status" value="1"/>
</dbReference>
<dbReference type="NCBIfam" id="TIGR01460">
    <property type="entry name" value="HAD-SF-IIA"/>
    <property type="match status" value="1"/>
</dbReference>